<protein>
    <submittedName>
        <fullName evidence="1">Uncharacterized protein</fullName>
    </submittedName>
</protein>
<dbReference type="AlphaFoldDB" id="A0A4Z1FH33"/>
<sequence length="78" mass="9111">METMETMQTMQTMETMETSTMASMFNYQIQKYGVLMFFGGRWDARTLTIPGFQSLLALNHRNLLNTDISYQGTWLKKV</sequence>
<keyword evidence="2" id="KW-1185">Reference proteome</keyword>
<name>A0A4Z1FH33_9HELO</name>
<evidence type="ECO:0000313" key="2">
    <source>
        <dbReference type="Proteomes" id="UP000297910"/>
    </source>
</evidence>
<dbReference type="Proteomes" id="UP000297910">
    <property type="component" value="Unassembled WGS sequence"/>
</dbReference>
<organism evidence="1 2">
    <name type="scientific">Botrytis paeoniae</name>
    <dbReference type="NCBI Taxonomy" id="278948"/>
    <lineage>
        <taxon>Eukaryota</taxon>
        <taxon>Fungi</taxon>
        <taxon>Dikarya</taxon>
        <taxon>Ascomycota</taxon>
        <taxon>Pezizomycotina</taxon>
        <taxon>Leotiomycetes</taxon>
        <taxon>Helotiales</taxon>
        <taxon>Sclerotiniaceae</taxon>
        <taxon>Botrytis</taxon>
    </lineage>
</organism>
<dbReference type="EMBL" id="PQXI01000161">
    <property type="protein sequence ID" value="TGO22598.1"/>
    <property type="molecule type" value="Genomic_DNA"/>
</dbReference>
<evidence type="ECO:0000313" key="1">
    <source>
        <dbReference type="EMBL" id="TGO22598.1"/>
    </source>
</evidence>
<proteinExistence type="predicted"/>
<accession>A0A4Z1FH33</accession>
<reference evidence="1 2" key="1">
    <citation type="submission" date="2017-12" db="EMBL/GenBank/DDBJ databases">
        <title>Comparative genomics of Botrytis spp.</title>
        <authorList>
            <person name="Valero-Jimenez C.A."/>
            <person name="Tapia P."/>
            <person name="Veloso J."/>
            <person name="Silva-Moreno E."/>
            <person name="Staats M."/>
            <person name="Valdes J.H."/>
            <person name="Van Kan J.A.L."/>
        </authorList>
    </citation>
    <scope>NUCLEOTIDE SEQUENCE [LARGE SCALE GENOMIC DNA]</scope>
    <source>
        <strain evidence="1 2">Bp0003</strain>
    </source>
</reference>
<comment type="caution">
    <text evidence="1">The sequence shown here is derived from an EMBL/GenBank/DDBJ whole genome shotgun (WGS) entry which is preliminary data.</text>
</comment>
<gene>
    <name evidence="1" type="ORF">BPAE_0161g00030</name>
</gene>